<keyword evidence="1" id="KW-0460">Magnesium</keyword>
<keyword evidence="1" id="KW-0479">Metal-binding</keyword>
<comment type="caution">
    <text evidence="2">The sequence shown here is derived from an EMBL/GenBank/DDBJ whole genome shotgun (WGS) entry which is preliminary data.</text>
</comment>
<evidence type="ECO:0000256" key="1">
    <source>
        <dbReference type="RuleBase" id="RU366034"/>
    </source>
</evidence>
<proteinExistence type="inferred from homology"/>
<comment type="similarity">
    <text evidence="1">Belongs to the terpene synthase family.</text>
</comment>
<keyword evidence="1" id="KW-0456">Lyase</keyword>
<dbReference type="InterPro" id="IPR034686">
    <property type="entry name" value="Terpene_cyclase-like_2"/>
</dbReference>
<dbReference type="RefSeq" id="WP_060210884.1">
    <property type="nucleotide sequence ID" value="NZ_CADETK010000002.1"/>
</dbReference>
<dbReference type="EC" id="4.2.3.-" evidence="1"/>
<gene>
    <name evidence="2" type="ORF">A8E72_28360</name>
</gene>
<comment type="cofactor">
    <cofactor evidence="1">
        <name>Mg(2+)</name>
        <dbReference type="ChEBI" id="CHEBI:18420"/>
    </cofactor>
</comment>
<evidence type="ECO:0000313" key="2">
    <source>
        <dbReference type="EMBL" id="ONU79212.1"/>
    </source>
</evidence>
<name>A0A1V2VXE0_9BURK</name>
<dbReference type="SUPFAM" id="SSF48576">
    <property type="entry name" value="Terpenoid synthases"/>
    <property type="match status" value="1"/>
</dbReference>
<evidence type="ECO:0000313" key="3">
    <source>
        <dbReference type="Proteomes" id="UP000188543"/>
    </source>
</evidence>
<sequence length="359" mass="39205">MSTVETVTAEAAAPALVLPHLFHPFDTPVHPDADRAEADLLAWMNGHGLLDDPRWANGIRHGKVGEYCSRVYAHATFEGLCTTSRAYGWIFAIDDGLCSLHGVARAPGELGALYLWLYEMIADPAGHDPAPLRAALAGRLPHLAAFLPALQRATQDICARIAAASTRVQYARWVAGMMTFLFSTLWETGRFATDVVPGEAEYLSGRTYNGCGEGAFALIDIAAGYEAPAAFYADEEVERLRKLSGLILCLCNDIFSYPKEAGESSSNLVCVLMHERGLAPQAALDAAADIHNGYLARYLDLEKKVRARTDDRASLRLLDEARTYIRGNYDWHFGSPRYGAAKHYDLSRALRPGQTSAAT</sequence>
<reference evidence="2 3" key="1">
    <citation type="submission" date="2016-08" db="EMBL/GenBank/DDBJ databases">
        <authorList>
            <person name="Seilhamer J.J."/>
        </authorList>
    </citation>
    <scope>NUCLEOTIDE SEQUENCE [LARGE SCALE GENOMIC DNA]</scope>
    <source>
        <strain evidence="2 3">VC14762</strain>
    </source>
</reference>
<accession>A0A1V2VXE0</accession>
<dbReference type="PANTHER" id="PTHR35201:SF4">
    <property type="entry name" value="BETA-PINACENE SYNTHASE-RELATED"/>
    <property type="match status" value="1"/>
</dbReference>
<dbReference type="EMBL" id="MUTJ01000086">
    <property type="protein sequence ID" value="ONU79212.1"/>
    <property type="molecule type" value="Genomic_DNA"/>
</dbReference>
<protein>
    <recommendedName>
        <fullName evidence="1">Terpene synthase</fullName>
        <ecNumber evidence="1">4.2.3.-</ecNumber>
    </recommendedName>
</protein>
<organism evidence="2 3">
    <name type="scientific">Burkholderia cenocepacia</name>
    <dbReference type="NCBI Taxonomy" id="95486"/>
    <lineage>
        <taxon>Bacteria</taxon>
        <taxon>Pseudomonadati</taxon>
        <taxon>Pseudomonadota</taxon>
        <taxon>Betaproteobacteria</taxon>
        <taxon>Burkholderiales</taxon>
        <taxon>Burkholderiaceae</taxon>
        <taxon>Burkholderia</taxon>
        <taxon>Burkholderia cepacia complex</taxon>
    </lineage>
</organism>
<dbReference type="Pfam" id="PF19086">
    <property type="entry name" value="Terpene_syn_C_2"/>
    <property type="match status" value="1"/>
</dbReference>
<dbReference type="Proteomes" id="UP000188543">
    <property type="component" value="Unassembled WGS sequence"/>
</dbReference>
<dbReference type="InterPro" id="IPR008949">
    <property type="entry name" value="Isoprenoid_synthase_dom_sf"/>
</dbReference>
<dbReference type="AlphaFoldDB" id="A0A1V2VXE0"/>
<dbReference type="Gene3D" id="1.10.600.10">
    <property type="entry name" value="Farnesyl Diphosphate Synthase"/>
    <property type="match status" value="1"/>
</dbReference>
<dbReference type="OrthoDB" id="2989600at2"/>
<dbReference type="GO" id="GO:0046872">
    <property type="term" value="F:metal ion binding"/>
    <property type="evidence" value="ECO:0007669"/>
    <property type="project" value="UniProtKB-KW"/>
</dbReference>
<dbReference type="SFLD" id="SFLDS00005">
    <property type="entry name" value="Isoprenoid_Synthase_Type_I"/>
    <property type="match status" value="1"/>
</dbReference>
<dbReference type="SFLD" id="SFLDG01020">
    <property type="entry name" value="Terpene_Cyclase_Like_2"/>
    <property type="match status" value="1"/>
</dbReference>
<dbReference type="GO" id="GO:0010333">
    <property type="term" value="F:terpene synthase activity"/>
    <property type="evidence" value="ECO:0007669"/>
    <property type="project" value="InterPro"/>
</dbReference>
<dbReference type="PANTHER" id="PTHR35201">
    <property type="entry name" value="TERPENE SYNTHASE"/>
    <property type="match status" value="1"/>
</dbReference>